<dbReference type="Gene3D" id="1.10.10.2910">
    <property type="match status" value="1"/>
</dbReference>
<sequence>MNLDQCVDRALGYLDEVVRGRFAANPLGVLRDDLGLTVTAVDHLASRRADGGACDGVSFLQDGVVLYAPTPYSRRENFTLAHELGHWLVEQVEELYDWLGDQEDPPRMLETICDRIAQRLLIPGAVVDSVIGGRVRATHVMDLYRACQASVPACSIAVAGRLPHLGAVAVIDRDQDEVQYASVRPDAAEGWPTVFPWPGQSVPTGHPFRSMPLGEAMTRKTFWRTPWGKQEDYYVDAVSEGRRIIAVFSDIDIWDAERLHIDEPRDFDTRPSTEIHCCGRTQTVRGYPCQDCGQPYCPVCGNCRCGRIAQKEQMCSGGCFLRYQPHLLVGGLCEECRS</sequence>
<evidence type="ECO:0008006" key="3">
    <source>
        <dbReference type="Google" id="ProtNLM"/>
    </source>
</evidence>
<proteinExistence type="predicted"/>
<evidence type="ECO:0000313" key="2">
    <source>
        <dbReference type="Proteomes" id="UP000199682"/>
    </source>
</evidence>
<evidence type="ECO:0000313" key="1">
    <source>
        <dbReference type="EMBL" id="SDN07783.1"/>
    </source>
</evidence>
<dbReference type="EMBL" id="FNET01000033">
    <property type="protein sequence ID" value="SDN07783.1"/>
    <property type="molecule type" value="Genomic_DNA"/>
</dbReference>
<accession>A0A1G9YH31</accession>
<name>A0A1G9YH31_9PSEU</name>
<reference evidence="2" key="1">
    <citation type="submission" date="2016-10" db="EMBL/GenBank/DDBJ databases">
        <authorList>
            <person name="Varghese N."/>
            <person name="Submissions S."/>
        </authorList>
    </citation>
    <scope>NUCLEOTIDE SEQUENCE [LARGE SCALE GENOMIC DNA]</scope>
    <source>
        <strain evidence="2">DSM 44796</strain>
    </source>
</reference>
<dbReference type="AlphaFoldDB" id="A0A1G9YH31"/>
<dbReference type="Proteomes" id="UP000199682">
    <property type="component" value="Unassembled WGS sequence"/>
</dbReference>
<gene>
    <name evidence="1" type="ORF">SAMN04488074_13346</name>
</gene>
<protein>
    <recommendedName>
        <fullName evidence="3">IrrE N-terminal-like domain-containing protein</fullName>
    </recommendedName>
</protein>
<organism evidence="1 2">
    <name type="scientific">Lentzea albidocapillata subsp. violacea</name>
    <dbReference type="NCBI Taxonomy" id="128104"/>
    <lineage>
        <taxon>Bacteria</taxon>
        <taxon>Bacillati</taxon>
        <taxon>Actinomycetota</taxon>
        <taxon>Actinomycetes</taxon>
        <taxon>Pseudonocardiales</taxon>
        <taxon>Pseudonocardiaceae</taxon>
        <taxon>Lentzea</taxon>
    </lineage>
</organism>